<gene>
    <name evidence="1" type="ORF">Tco_0680361</name>
</gene>
<organism evidence="1 2">
    <name type="scientific">Tanacetum coccineum</name>
    <dbReference type="NCBI Taxonomy" id="301880"/>
    <lineage>
        <taxon>Eukaryota</taxon>
        <taxon>Viridiplantae</taxon>
        <taxon>Streptophyta</taxon>
        <taxon>Embryophyta</taxon>
        <taxon>Tracheophyta</taxon>
        <taxon>Spermatophyta</taxon>
        <taxon>Magnoliopsida</taxon>
        <taxon>eudicotyledons</taxon>
        <taxon>Gunneridae</taxon>
        <taxon>Pentapetalae</taxon>
        <taxon>asterids</taxon>
        <taxon>campanulids</taxon>
        <taxon>Asterales</taxon>
        <taxon>Asteraceae</taxon>
        <taxon>Asteroideae</taxon>
        <taxon>Anthemideae</taxon>
        <taxon>Anthemidinae</taxon>
        <taxon>Tanacetum</taxon>
    </lineage>
</organism>
<accession>A0ABQ4XL64</accession>
<proteinExistence type="predicted"/>
<dbReference type="Proteomes" id="UP001151760">
    <property type="component" value="Unassembled WGS sequence"/>
</dbReference>
<reference evidence="1" key="2">
    <citation type="submission" date="2022-01" db="EMBL/GenBank/DDBJ databases">
        <authorList>
            <person name="Yamashiro T."/>
            <person name="Shiraishi A."/>
            <person name="Satake H."/>
            <person name="Nakayama K."/>
        </authorList>
    </citation>
    <scope>NUCLEOTIDE SEQUENCE</scope>
</reference>
<name>A0ABQ4XL64_9ASTR</name>
<sequence length="182" mass="21135">MEKTRNKPKELLPYGMLLTRLFKHVVSIFFKLTSDHYISYDRVVHPLAPHYERKTRSDHGKKDFMIQNASYSSTTLKSSIPSLDDIVVVLYKESFRSISSSPSQNISSSSNVVYRVVQNPPHESQHLNTYLSKTIDFQTQQRDDHQKGLRSIGKTLKDTMSGKQKEMFANTIRVFILIYIYQ</sequence>
<protein>
    <submittedName>
        <fullName evidence="1">Uncharacterized protein</fullName>
    </submittedName>
</protein>
<reference evidence="1" key="1">
    <citation type="journal article" date="2022" name="Int. J. Mol. Sci.">
        <title>Draft Genome of Tanacetum Coccineum: Genomic Comparison of Closely Related Tanacetum-Family Plants.</title>
        <authorList>
            <person name="Yamashiro T."/>
            <person name="Shiraishi A."/>
            <person name="Nakayama K."/>
            <person name="Satake H."/>
        </authorList>
    </citation>
    <scope>NUCLEOTIDE SEQUENCE</scope>
</reference>
<dbReference type="EMBL" id="BQNB010009604">
    <property type="protein sequence ID" value="GJS65797.1"/>
    <property type="molecule type" value="Genomic_DNA"/>
</dbReference>
<keyword evidence="2" id="KW-1185">Reference proteome</keyword>
<comment type="caution">
    <text evidence="1">The sequence shown here is derived from an EMBL/GenBank/DDBJ whole genome shotgun (WGS) entry which is preliminary data.</text>
</comment>
<evidence type="ECO:0000313" key="2">
    <source>
        <dbReference type="Proteomes" id="UP001151760"/>
    </source>
</evidence>
<evidence type="ECO:0000313" key="1">
    <source>
        <dbReference type="EMBL" id="GJS65797.1"/>
    </source>
</evidence>